<dbReference type="Pfam" id="PF01412">
    <property type="entry name" value="ArfGap"/>
    <property type="match status" value="1"/>
</dbReference>
<dbReference type="OrthoDB" id="73919at2759"/>
<dbReference type="SMART" id="SM00239">
    <property type="entry name" value="C2"/>
    <property type="match status" value="1"/>
</dbReference>
<name>A0A0L0DI78_THETB</name>
<dbReference type="Pfam" id="PF00168">
    <property type="entry name" value="C2"/>
    <property type="match status" value="1"/>
</dbReference>
<proteinExistence type="predicted"/>
<dbReference type="InterPro" id="IPR038508">
    <property type="entry name" value="ArfGAP_dom_sf"/>
</dbReference>
<sequence>MAESYLPEFEGFFQDEANCVCADCGAADPRWASTNLGAVVCIECSGVHRNLGVHITKMRSVVLDDWESEMLEAFLAKGNAVVNAEYEAEVPEGWIKPGPDASRAARTDWISAKYANKAFVPGNETLPRTEAENAELAARGASEETAAGGLTAMQEYIGTVAVELLEGKDLVACDVSGKSDPYVKFSLGAQQLKSKIKKKSLNPVWGETFMFCVPHFGAELHLDVMDWDKLSADDSMGSASVAITEEMETEGGHSVWVDLNNTKSGSIHLRLTYTSLVH</sequence>
<dbReference type="AlphaFoldDB" id="A0A0L0DI78"/>
<dbReference type="InterPro" id="IPR044518">
    <property type="entry name" value="ARF_GAP_AGD11/12/13"/>
</dbReference>
<dbReference type="Proteomes" id="UP000054408">
    <property type="component" value="Unassembled WGS sequence"/>
</dbReference>
<evidence type="ECO:0000256" key="5">
    <source>
        <dbReference type="PROSITE-ProRule" id="PRU00288"/>
    </source>
</evidence>
<dbReference type="PROSITE" id="PS50115">
    <property type="entry name" value="ARFGAP"/>
    <property type="match status" value="1"/>
</dbReference>
<evidence type="ECO:0000259" key="7">
    <source>
        <dbReference type="PROSITE" id="PS50115"/>
    </source>
</evidence>
<dbReference type="SUPFAM" id="SSF57863">
    <property type="entry name" value="ArfGap/RecO-like zinc finger"/>
    <property type="match status" value="1"/>
</dbReference>
<evidence type="ECO:0000259" key="6">
    <source>
        <dbReference type="PROSITE" id="PS50004"/>
    </source>
</evidence>
<dbReference type="PANTHER" id="PTHR46220">
    <property type="entry name" value="ADP-RIBOSYLATION FACTOR GTPASE-ACTIVATING PROTEIN AGD12"/>
    <property type="match status" value="1"/>
</dbReference>
<evidence type="ECO:0000256" key="1">
    <source>
        <dbReference type="ARBA" id="ARBA00022468"/>
    </source>
</evidence>
<feature type="domain" description="C2" evidence="6">
    <location>
        <begin position="146"/>
        <end position="257"/>
    </location>
</feature>
<keyword evidence="1" id="KW-0343">GTPase activation</keyword>
<dbReference type="PRINTS" id="PR00405">
    <property type="entry name" value="REVINTRACTNG"/>
</dbReference>
<dbReference type="InterPro" id="IPR035892">
    <property type="entry name" value="C2_domain_sf"/>
</dbReference>
<evidence type="ECO:0000313" key="8">
    <source>
        <dbReference type="EMBL" id="KNC51806.1"/>
    </source>
</evidence>
<evidence type="ECO:0000256" key="2">
    <source>
        <dbReference type="ARBA" id="ARBA00022723"/>
    </source>
</evidence>
<feature type="domain" description="Arf-GAP" evidence="7">
    <location>
        <begin position="3"/>
        <end position="127"/>
    </location>
</feature>
<accession>A0A0L0DI78</accession>
<dbReference type="OMA" id="EHYGQMK"/>
<dbReference type="eggNOG" id="KOG1032">
    <property type="taxonomic scope" value="Eukaryota"/>
</dbReference>
<dbReference type="RefSeq" id="XP_013755673.1">
    <property type="nucleotide sequence ID" value="XM_013900219.1"/>
</dbReference>
<keyword evidence="3 5" id="KW-0863">Zinc-finger</keyword>
<dbReference type="GO" id="GO:0005096">
    <property type="term" value="F:GTPase activator activity"/>
    <property type="evidence" value="ECO:0007669"/>
    <property type="project" value="UniProtKB-KW"/>
</dbReference>
<dbReference type="GeneID" id="25566709"/>
<dbReference type="eggNOG" id="KOG0521">
    <property type="taxonomic scope" value="Eukaryota"/>
</dbReference>
<dbReference type="SMART" id="SM00105">
    <property type="entry name" value="ArfGap"/>
    <property type="match status" value="1"/>
</dbReference>
<dbReference type="CDD" id="cd00030">
    <property type="entry name" value="C2"/>
    <property type="match status" value="1"/>
</dbReference>
<protein>
    <submittedName>
        <fullName evidence="8">ADP-ribosylation factor GTPase-activating protein</fullName>
    </submittedName>
</protein>
<dbReference type="PROSITE" id="PS50004">
    <property type="entry name" value="C2"/>
    <property type="match status" value="1"/>
</dbReference>
<keyword evidence="4" id="KW-0862">Zinc</keyword>
<dbReference type="PRINTS" id="PR00360">
    <property type="entry name" value="C2DOMAIN"/>
</dbReference>
<keyword evidence="9" id="KW-1185">Reference proteome</keyword>
<evidence type="ECO:0000313" key="9">
    <source>
        <dbReference type="Proteomes" id="UP000054408"/>
    </source>
</evidence>
<dbReference type="PANTHER" id="PTHR46220:SF1">
    <property type="entry name" value="ADP-RIBOSYLATION FACTOR GTPASE-ACTIVATING PROTEIN AGD12"/>
    <property type="match status" value="1"/>
</dbReference>
<dbReference type="InterPro" id="IPR037278">
    <property type="entry name" value="ARFGAP/RecO"/>
</dbReference>
<gene>
    <name evidence="8" type="ORF">AMSG_07884</name>
</gene>
<dbReference type="EMBL" id="GL349470">
    <property type="protein sequence ID" value="KNC51806.1"/>
    <property type="molecule type" value="Genomic_DNA"/>
</dbReference>
<reference evidence="8 9" key="1">
    <citation type="submission" date="2010-05" db="EMBL/GenBank/DDBJ databases">
        <title>The Genome Sequence of Thecamonas trahens ATCC 50062.</title>
        <authorList>
            <consortium name="The Broad Institute Genome Sequencing Platform"/>
            <person name="Russ C."/>
            <person name="Cuomo C."/>
            <person name="Shea T."/>
            <person name="Young S.K."/>
            <person name="Zeng Q."/>
            <person name="Koehrsen M."/>
            <person name="Haas B."/>
            <person name="Borodovsky M."/>
            <person name="Guigo R."/>
            <person name="Alvarado L."/>
            <person name="Berlin A."/>
            <person name="Bochicchio J."/>
            <person name="Borenstein D."/>
            <person name="Chapman S."/>
            <person name="Chen Z."/>
            <person name="Freedman E."/>
            <person name="Gellesch M."/>
            <person name="Goldberg J."/>
            <person name="Griggs A."/>
            <person name="Gujja S."/>
            <person name="Heilman E."/>
            <person name="Heiman D."/>
            <person name="Hepburn T."/>
            <person name="Howarth C."/>
            <person name="Jen D."/>
            <person name="Larson L."/>
            <person name="Mehta T."/>
            <person name="Park D."/>
            <person name="Pearson M."/>
            <person name="Roberts A."/>
            <person name="Saif S."/>
            <person name="Shenoy N."/>
            <person name="Sisk P."/>
            <person name="Stolte C."/>
            <person name="Sykes S."/>
            <person name="Thomson T."/>
            <person name="Walk T."/>
            <person name="White J."/>
            <person name="Yandava C."/>
            <person name="Burger G."/>
            <person name="Gray M.W."/>
            <person name="Holland P.W.H."/>
            <person name="King N."/>
            <person name="Lang F.B.F."/>
            <person name="Roger A.J."/>
            <person name="Ruiz-Trillo I."/>
            <person name="Lander E."/>
            <person name="Nusbaum C."/>
        </authorList>
    </citation>
    <scope>NUCLEOTIDE SEQUENCE [LARGE SCALE GENOMIC DNA]</scope>
    <source>
        <strain evidence="8 9">ATCC 50062</strain>
    </source>
</reference>
<organism evidence="8 9">
    <name type="scientific">Thecamonas trahens ATCC 50062</name>
    <dbReference type="NCBI Taxonomy" id="461836"/>
    <lineage>
        <taxon>Eukaryota</taxon>
        <taxon>Apusozoa</taxon>
        <taxon>Apusomonadida</taxon>
        <taxon>Apusomonadidae</taxon>
        <taxon>Thecamonas</taxon>
    </lineage>
</organism>
<dbReference type="SUPFAM" id="SSF49562">
    <property type="entry name" value="C2 domain (Calcium/lipid-binding domain, CaLB)"/>
    <property type="match status" value="1"/>
</dbReference>
<evidence type="ECO:0000256" key="4">
    <source>
        <dbReference type="ARBA" id="ARBA00022833"/>
    </source>
</evidence>
<dbReference type="CDD" id="cd08204">
    <property type="entry name" value="ArfGap"/>
    <property type="match status" value="1"/>
</dbReference>
<dbReference type="GO" id="GO:0005543">
    <property type="term" value="F:phospholipid binding"/>
    <property type="evidence" value="ECO:0007669"/>
    <property type="project" value="InterPro"/>
</dbReference>
<dbReference type="FunFam" id="1.10.220.150:FF:000009">
    <property type="entry name" value="stromal membrane-associated protein 1 isoform X1"/>
    <property type="match status" value="1"/>
</dbReference>
<dbReference type="Gene3D" id="2.60.40.150">
    <property type="entry name" value="C2 domain"/>
    <property type="match status" value="1"/>
</dbReference>
<evidence type="ECO:0000256" key="3">
    <source>
        <dbReference type="ARBA" id="ARBA00022771"/>
    </source>
</evidence>
<dbReference type="InterPro" id="IPR001164">
    <property type="entry name" value="ArfGAP_dom"/>
</dbReference>
<keyword evidence="2" id="KW-0479">Metal-binding</keyword>
<dbReference type="GO" id="GO:0008270">
    <property type="term" value="F:zinc ion binding"/>
    <property type="evidence" value="ECO:0007669"/>
    <property type="project" value="UniProtKB-KW"/>
</dbReference>
<dbReference type="STRING" id="461836.A0A0L0DI78"/>
<dbReference type="Gene3D" id="1.10.220.150">
    <property type="entry name" value="Arf GTPase activating protein"/>
    <property type="match status" value="1"/>
</dbReference>
<dbReference type="InterPro" id="IPR000008">
    <property type="entry name" value="C2_dom"/>
</dbReference>